<dbReference type="InterPro" id="IPR013324">
    <property type="entry name" value="RNA_pol_sigma_r3/r4-like"/>
</dbReference>
<dbReference type="SUPFAM" id="SSF88946">
    <property type="entry name" value="Sigma2 domain of RNA polymerase sigma factors"/>
    <property type="match status" value="1"/>
</dbReference>
<evidence type="ECO:0000259" key="2">
    <source>
        <dbReference type="Pfam" id="PF04542"/>
    </source>
</evidence>
<accession>A0A0M6YBF2</accession>
<dbReference type="NCBIfam" id="TIGR02937">
    <property type="entry name" value="sigma70-ECF"/>
    <property type="match status" value="1"/>
</dbReference>
<evidence type="ECO:0000313" key="5">
    <source>
        <dbReference type="Proteomes" id="UP000048926"/>
    </source>
</evidence>
<dbReference type="InterPro" id="IPR013325">
    <property type="entry name" value="RNA_pol_sigma_r2"/>
</dbReference>
<dbReference type="Gene3D" id="1.10.10.10">
    <property type="entry name" value="Winged helix-like DNA-binding domain superfamily/Winged helix DNA-binding domain"/>
    <property type="match status" value="1"/>
</dbReference>
<organism evidence="4 5">
    <name type="scientific">Roseibium aggregatum</name>
    <dbReference type="NCBI Taxonomy" id="187304"/>
    <lineage>
        <taxon>Bacteria</taxon>
        <taxon>Pseudomonadati</taxon>
        <taxon>Pseudomonadota</taxon>
        <taxon>Alphaproteobacteria</taxon>
        <taxon>Hyphomicrobiales</taxon>
        <taxon>Stappiaceae</taxon>
        <taxon>Roseibium</taxon>
    </lineage>
</organism>
<dbReference type="SUPFAM" id="SSF54427">
    <property type="entry name" value="NTF2-like"/>
    <property type="match status" value="1"/>
</dbReference>
<evidence type="ECO:0000256" key="1">
    <source>
        <dbReference type="ARBA" id="ARBA00011344"/>
    </source>
</evidence>
<dbReference type="InterPro" id="IPR036388">
    <property type="entry name" value="WH-like_DNA-bd_sf"/>
</dbReference>
<dbReference type="NCBIfam" id="NF007214">
    <property type="entry name" value="PRK09636.1"/>
    <property type="match status" value="1"/>
</dbReference>
<dbReference type="Pfam" id="PF04542">
    <property type="entry name" value="Sigma70_r2"/>
    <property type="match status" value="1"/>
</dbReference>
<evidence type="ECO:0000259" key="3">
    <source>
        <dbReference type="Pfam" id="PF08281"/>
    </source>
</evidence>
<dbReference type="CDD" id="cd06171">
    <property type="entry name" value="Sigma70_r4"/>
    <property type="match status" value="1"/>
</dbReference>
<evidence type="ECO:0000313" key="4">
    <source>
        <dbReference type="EMBL" id="CTQ46587.1"/>
    </source>
</evidence>
<dbReference type="Proteomes" id="UP000048926">
    <property type="component" value="Unassembled WGS sequence"/>
</dbReference>
<dbReference type="OrthoDB" id="9794372at2"/>
<dbReference type="InterPro" id="IPR013249">
    <property type="entry name" value="RNA_pol_sigma70_r4_t2"/>
</dbReference>
<dbReference type="PANTHER" id="PTHR30173:SF36">
    <property type="entry name" value="ECF RNA POLYMERASE SIGMA FACTOR SIGJ"/>
    <property type="match status" value="1"/>
</dbReference>
<gene>
    <name evidence="4" type="primary">fecI</name>
    <name evidence="4" type="ORF">LAL4801_05046</name>
</gene>
<proteinExistence type="predicted"/>
<dbReference type="EMBL" id="CXST01000003">
    <property type="protein sequence ID" value="CTQ46587.1"/>
    <property type="molecule type" value="Genomic_DNA"/>
</dbReference>
<name>A0A0M6YBF2_9HYPH</name>
<dbReference type="PANTHER" id="PTHR30173">
    <property type="entry name" value="SIGMA 19 FACTOR"/>
    <property type="match status" value="1"/>
</dbReference>
<keyword evidence="5" id="KW-1185">Reference proteome</keyword>
<dbReference type="STRING" id="187304.B0E33_11660"/>
<dbReference type="RefSeq" id="WP_055660403.1">
    <property type="nucleotide sequence ID" value="NZ_CXST01000003.1"/>
</dbReference>
<dbReference type="InterPro" id="IPR014284">
    <property type="entry name" value="RNA_pol_sigma-70_dom"/>
</dbReference>
<dbReference type="Pfam" id="PF08281">
    <property type="entry name" value="Sigma70_r4_2"/>
    <property type="match status" value="1"/>
</dbReference>
<feature type="domain" description="RNA polymerase sigma factor 70 region 4 type 2" evidence="3">
    <location>
        <begin position="109"/>
        <end position="159"/>
    </location>
</feature>
<dbReference type="AlphaFoldDB" id="A0A0M6YBF2"/>
<dbReference type="Gene3D" id="1.10.1740.10">
    <property type="match status" value="1"/>
</dbReference>
<comment type="subunit">
    <text evidence="1">Interacts transiently with the RNA polymerase catalytic core formed by RpoA, RpoB, RpoC and RpoZ (2 alpha, 1 beta, 1 beta' and 1 omega subunit) to form the RNA polymerase holoenzyme that can initiate transcription.</text>
</comment>
<dbReference type="InterPro" id="IPR007627">
    <property type="entry name" value="RNA_pol_sigma70_r2"/>
</dbReference>
<dbReference type="GO" id="GO:0006352">
    <property type="term" value="P:DNA-templated transcription initiation"/>
    <property type="evidence" value="ECO:0007669"/>
    <property type="project" value="InterPro"/>
</dbReference>
<dbReference type="InterPro" id="IPR052704">
    <property type="entry name" value="ECF_Sigma-70_Domain"/>
</dbReference>
<sequence length="304" mass="33975">MSDAPGIDVFETVRPKLMGLAYRMLSSMADAEDAVQDTYLKWQSTDRAGILNPEAFLTTVCTNCCLDTLKAAHRKRVDYVGPWIPEPLQFESGWDPETDLDRAQSLTTAFLLLLERLSPKERAAYLLREIFAKPYDEVAETLGVTEQACRQLVSRASRHVQGPTSRFVPPADHQDRILSAFLTAIETGSTDHLTGLLAETVQLQSDGGGKATAMSRILEGADEVARYAVLILGRLWEPCQIKILDLNGTRGLVMFYGDEIVTAVMFAYDADGRLERIYNMRNPDKLARLKVKLRHDRSSGAIWH</sequence>
<dbReference type="InterPro" id="IPR032710">
    <property type="entry name" value="NTF2-like_dom_sf"/>
</dbReference>
<reference evidence="5" key="1">
    <citation type="submission" date="2015-07" db="EMBL/GenBank/DDBJ databases">
        <authorList>
            <person name="Rodrigo-Torres Lidia"/>
            <person name="Arahal R.David."/>
        </authorList>
    </citation>
    <scope>NUCLEOTIDE SEQUENCE [LARGE SCALE GENOMIC DNA]</scope>
    <source>
        <strain evidence="5">CECT 4801</strain>
    </source>
</reference>
<dbReference type="GO" id="GO:0003677">
    <property type="term" value="F:DNA binding"/>
    <property type="evidence" value="ECO:0007669"/>
    <property type="project" value="InterPro"/>
</dbReference>
<dbReference type="SUPFAM" id="SSF88659">
    <property type="entry name" value="Sigma3 and sigma4 domains of RNA polymerase sigma factors"/>
    <property type="match status" value="1"/>
</dbReference>
<protein>
    <submittedName>
        <fullName evidence="4">Putative RNA polymerase sigma factor FecI</fullName>
    </submittedName>
</protein>
<feature type="domain" description="RNA polymerase sigma-70 region 2" evidence="2">
    <location>
        <begin position="10"/>
        <end position="74"/>
    </location>
</feature>
<dbReference type="GO" id="GO:0016987">
    <property type="term" value="F:sigma factor activity"/>
    <property type="evidence" value="ECO:0007669"/>
    <property type="project" value="InterPro"/>
</dbReference>